<evidence type="ECO:0000313" key="1">
    <source>
        <dbReference type="EMBL" id="QGZ58299.1"/>
    </source>
</evidence>
<dbReference type="KEGG" id="pacp:FAZ97_25190"/>
<gene>
    <name evidence="1" type="ORF">FAZ97_25190</name>
</gene>
<dbReference type="AlphaFoldDB" id="A0A7Z2JCA5"/>
<dbReference type="CDD" id="cd12797">
    <property type="entry name" value="M23_peptidase"/>
    <property type="match status" value="1"/>
</dbReference>
<reference evidence="1 2" key="1">
    <citation type="submission" date="2019-12" db="EMBL/GenBank/DDBJ databases">
        <title>Paraburkholderia acidiphila 7Q-K02 sp. nov and Paraburkholderia acidisoli DHF22 sp. nov., two strains isolated from forest soil.</title>
        <authorList>
            <person name="Gao Z."/>
            <person name="Qiu L."/>
        </authorList>
    </citation>
    <scope>NUCLEOTIDE SEQUENCE [LARGE SCALE GENOMIC DNA]</scope>
    <source>
        <strain evidence="1 2">7Q-K02</strain>
    </source>
</reference>
<organism evidence="1 2">
    <name type="scientific">Paraburkholderia acidiphila</name>
    <dbReference type="NCBI Taxonomy" id="2571747"/>
    <lineage>
        <taxon>Bacteria</taxon>
        <taxon>Pseudomonadati</taxon>
        <taxon>Pseudomonadota</taxon>
        <taxon>Betaproteobacteria</taxon>
        <taxon>Burkholderiales</taxon>
        <taxon>Burkholderiaceae</taxon>
        <taxon>Paraburkholderia</taxon>
    </lineage>
</organism>
<dbReference type="Gene3D" id="2.70.70.10">
    <property type="entry name" value="Glucose Permease (Domain IIA)"/>
    <property type="match status" value="1"/>
</dbReference>
<dbReference type="Proteomes" id="UP000434209">
    <property type="component" value="Chromosome 3"/>
</dbReference>
<sequence length="211" mass="23774">MIISPPFLPQLDPSKLDPAKPDPMMDAVDEFELFHGIYPIAFDRRRHCGIHLAPEMHGAVYAIADGEVVAYRVCQHAVAPDDSNVGFILLRHMVETGDKRTLTFYSLYMHLLPLAEYHTFGYDAKGLPDFLHMPTGDAPKGKVTPAVKGDGQKVRRKDILGYLGRYEGRTHLHFEIFMLPDDFNAYFGHTQLGNPMPDTPTGRDCWGHILL</sequence>
<accession>A0A7Z2JCA5</accession>
<name>A0A7Z2JCA5_9BURK</name>
<dbReference type="OrthoDB" id="1242806at2"/>
<evidence type="ECO:0008006" key="3">
    <source>
        <dbReference type="Google" id="ProtNLM"/>
    </source>
</evidence>
<keyword evidence="2" id="KW-1185">Reference proteome</keyword>
<dbReference type="EMBL" id="CP046911">
    <property type="protein sequence ID" value="QGZ58299.1"/>
    <property type="molecule type" value="Genomic_DNA"/>
</dbReference>
<protein>
    <recommendedName>
        <fullName evidence="3">Peptidase M23 domain-containing protein</fullName>
    </recommendedName>
</protein>
<dbReference type="RefSeq" id="WP_158761235.1">
    <property type="nucleotide sequence ID" value="NZ_CP046911.1"/>
</dbReference>
<dbReference type="InterPro" id="IPR011055">
    <property type="entry name" value="Dup_hybrid_motif"/>
</dbReference>
<proteinExistence type="predicted"/>
<evidence type="ECO:0000313" key="2">
    <source>
        <dbReference type="Proteomes" id="UP000434209"/>
    </source>
</evidence>